<dbReference type="EMBL" id="CAJFDI010000004">
    <property type="protein sequence ID" value="CAD5224617.1"/>
    <property type="molecule type" value="Genomic_DNA"/>
</dbReference>
<evidence type="ECO:0000313" key="5">
    <source>
        <dbReference type="WBParaSite" id="BXY_1184400.1"/>
    </source>
</evidence>
<dbReference type="WBParaSite" id="BXY_1184400.1">
    <property type="protein sequence ID" value="BXY_1184400.1"/>
    <property type="gene ID" value="BXY_1184400"/>
</dbReference>
<evidence type="ECO:0000313" key="2">
    <source>
        <dbReference type="EMBL" id="CAD5224617.1"/>
    </source>
</evidence>
<evidence type="ECO:0000256" key="1">
    <source>
        <dbReference type="SAM" id="MobiDB-lite"/>
    </source>
</evidence>
<name>A0A1I7SFN2_BURXY</name>
<accession>A0A1I7SFN2</accession>
<feature type="compositionally biased region" description="Low complexity" evidence="1">
    <location>
        <begin position="209"/>
        <end position="218"/>
    </location>
</feature>
<dbReference type="Proteomes" id="UP000095284">
    <property type="component" value="Unplaced"/>
</dbReference>
<proteinExistence type="predicted"/>
<organism evidence="3 5">
    <name type="scientific">Bursaphelenchus xylophilus</name>
    <name type="common">Pinewood nematode worm</name>
    <name type="synonym">Aphelenchoides xylophilus</name>
    <dbReference type="NCBI Taxonomy" id="6326"/>
    <lineage>
        <taxon>Eukaryota</taxon>
        <taxon>Metazoa</taxon>
        <taxon>Ecdysozoa</taxon>
        <taxon>Nematoda</taxon>
        <taxon>Chromadorea</taxon>
        <taxon>Rhabditida</taxon>
        <taxon>Tylenchina</taxon>
        <taxon>Tylenchomorpha</taxon>
        <taxon>Aphelenchoidea</taxon>
        <taxon>Aphelenchoididae</taxon>
        <taxon>Bursaphelenchus</taxon>
    </lineage>
</organism>
<feature type="region of interest" description="Disordered" evidence="1">
    <location>
        <begin position="209"/>
        <end position="322"/>
    </location>
</feature>
<evidence type="ECO:0000313" key="4">
    <source>
        <dbReference type="Proteomes" id="UP000659654"/>
    </source>
</evidence>
<reference evidence="5" key="1">
    <citation type="submission" date="2016-11" db="UniProtKB">
        <authorList>
            <consortium name="WormBaseParasite"/>
        </authorList>
    </citation>
    <scope>IDENTIFICATION</scope>
</reference>
<evidence type="ECO:0000313" key="3">
    <source>
        <dbReference type="Proteomes" id="UP000095284"/>
    </source>
</evidence>
<reference evidence="2" key="2">
    <citation type="submission" date="2020-09" db="EMBL/GenBank/DDBJ databases">
        <authorList>
            <person name="Kikuchi T."/>
        </authorList>
    </citation>
    <scope>NUCLEOTIDE SEQUENCE</scope>
    <source>
        <strain evidence="2">Ka4C1</strain>
    </source>
</reference>
<feature type="compositionally biased region" description="Polar residues" evidence="1">
    <location>
        <begin position="288"/>
        <end position="312"/>
    </location>
</feature>
<keyword evidence="4" id="KW-1185">Reference proteome</keyword>
<dbReference type="EMBL" id="CAJFCV020000004">
    <property type="protein sequence ID" value="CAG9113439.1"/>
    <property type="molecule type" value="Genomic_DNA"/>
</dbReference>
<protein>
    <submittedName>
        <fullName evidence="2">(pine wood nematode) hypothetical protein</fullName>
    </submittedName>
</protein>
<sequence>MSRPGRDNSRCSANDSYVPLIFCNIQGGSNYDPPHPDLEGYRFRAVKEEQIEEEIPEEPPRLAVLEEATQKGIESAVEEDIESTSIEEEITNKRRGRRKDPLTDIVCEHALPYAQFLKPENPERFRYYRMIAYEIKAKHPRLVTPDFPRKVQELWRRKVFNTITKVKLRRHIDEQDRRVLQAVDYKFPESSRTSVCSELSECSSLRSSVSVSNSDHSSQMPQNRPSTSHHKKPFALISKRQSERQQKPSGRAARSTTARAETQVSQRNTDSENNSDTTSENEDSEETLSPNTPSTSHSDVANNQSQQNSPAASNEEVGDDAQTNCFPLPKWFKLMEYCEQNNRIFHVEKDEVVFVDKVDPKYVFRVPIERIEF</sequence>
<gene>
    <name evidence="2" type="ORF">BXYJ_LOCUS8133</name>
</gene>
<feature type="compositionally biased region" description="Low complexity" evidence="1">
    <location>
        <begin position="251"/>
        <end position="262"/>
    </location>
</feature>
<dbReference type="AlphaFoldDB" id="A0A1I7SFN2"/>
<dbReference type="Proteomes" id="UP000582659">
    <property type="component" value="Unassembled WGS sequence"/>
</dbReference>
<dbReference type="Proteomes" id="UP000659654">
    <property type="component" value="Unassembled WGS sequence"/>
</dbReference>